<evidence type="ECO:0000259" key="2">
    <source>
        <dbReference type="SMART" id="SM00858"/>
    </source>
</evidence>
<dbReference type="SMART" id="SM00858">
    <property type="entry name" value="SAF"/>
    <property type="match status" value="1"/>
</dbReference>
<keyword evidence="4" id="KW-1185">Reference proteome</keyword>
<organism evidence="3 4">
    <name type="scientific">Cellulomonas fimi</name>
    <dbReference type="NCBI Taxonomy" id="1708"/>
    <lineage>
        <taxon>Bacteria</taxon>
        <taxon>Bacillati</taxon>
        <taxon>Actinomycetota</taxon>
        <taxon>Actinomycetes</taxon>
        <taxon>Micrococcales</taxon>
        <taxon>Cellulomonadaceae</taxon>
        <taxon>Cellulomonas</taxon>
    </lineage>
</organism>
<keyword evidence="1" id="KW-1133">Transmembrane helix</keyword>
<gene>
    <name evidence="3" type="ORF">HIR71_11375</name>
</gene>
<dbReference type="Proteomes" id="UP000562124">
    <property type="component" value="Unassembled WGS sequence"/>
</dbReference>
<dbReference type="EMBL" id="JABCJJ010000017">
    <property type="protein sequence ID" value="NMR20810.1"/>
    <property type="molecule type" value="Genomic_DNA"/>
</dbReference>
<evidence type="ECO:0000256" key="1">
    <source>
        <dbReference type="SAM" id="Phobius"/>
    </source>
</evidence>
<evidence type="ECO:0000313" key="4">
    <source>
        <dbReference type="Proteomes" id="UP000562124"/>
    </source>
</evidence>
<protein>
    <recommendedName>
        <fullName evidence="2">SAF domain-containing protein</fullName>
    </recommendedName>
</protein>
<sequence length="222" mass="22556">MDTMVLDPVSPVAARLRRPTWRDPRLLVGLVMIAGSVALGAWAVTSAQASEPVYVARTTLPPGTPIAADQLAVVQVRLEDDQAARYLPATERAPEGLVALRTVGEGELVALSAVGDAATLETRPVPVTVADAPPAGVVEGALVDLWLSPEATGTGSTVPEQLATSLEVAEVNRPTGAFAAGGGTTVHVLVPITTLPDVLSATAGDGTVQLVLVPGSGRAPGR</sequence>
<feature type="transmembrane region" description="Helical" evidence="1">
    <location>
        <begin position="26"/>
        <end position="44"/>
    </location>
</feature>
<name>A0A7Y0LZK6_CELFI</name>
<proteinExistence type="predicted"/>
<evidence type="ECO:0000313" key="3">
    <source>
        <dbReference type="EMBL" id="NMR20810.1"/>
    </source>
</evidence>
<reference evidence="3 4" key="1">
    <citation type="submission" date="2020-04" db="EMBL/GenBank/DDBJ databases">
        <title>Sequencing and Assembly of C. fimi.</title>
        <authorList>
            <person name="Ramsey A.R."/>
        </authorList>
    </citation>
    <scope>NUCLEOTIDE SEQUENCE [LARGE SCALE GENOMIC DNA]</scope>
    <source>
        <strain evidence="3 4">SB</strain>
    </source>
</reference>
<dbReference type="CDD" id="cd11614">
    <property type="entry name" value="SAF_CpaB_FlgA_like"/>
    <property type="match status" value="1"/>
</dbReference>
<dbReference type="AlphaFoldDB" id="A0A7Y0LZK6"/>
<dbReference type="Pfam" id="PF08666">
    <property type="entry name" value="SAF"/>
    <property type="match status" value="1"/>
</dbReference>
<keyword evidence="1" id="KW-0812">Transmembrane</keyword>
<dbReference type="InterPro" id="IPR013974">
    <property type="entry name" value="SAF"/>
</dbReference>
<keyword evidence="1" id="KW-0472">Membrane</keyword>
<comment type="caution">
    <text evidence="3">The sequence shown here is derived from an EMBL/GenBank/DDBJ whole genome shotgun (WGS) entry which is preliminary data.</text>
</comment>
<feature type="domain" description="SAF" evidence="2">
    <location>
        <begin position="51"/>
        <end position="115"/>
    </location>
</feature>
<accession>A0A7Y0LZK6</accession>